<evidence type="ECO:0000313" key="2">
    <source>
        <dbReference type="Proteomes" id="UP000037696"/>
    </source>
</evidence>
<proteinExistence type="predicted"/>
<dbReference type="Proteomes" id="UP000037696">
    <property type="component" value="Unassembled WGS sequence"/>
</dbReference>
<gene>
    <name evidence="1" type="ORF">ACN38_g8254</name>
</gene>
<evidence type="ECO:0000313" key="1">
    <source>
        <dbReference type="EMBL" id="KOS40905.1"/>
    </source>
</evidence>
<comment type="caution">
    <text evidence="1">The sequence shown here is derived from an EMBL/GenBank/DDBJ whole genome shotgun (WGS) entry which is preliminary data.</text>
</comment>
<keyword evidence="2" id="KW-1185">Reference proteome</keyword>
<organism evidence="1 2">
    <name type="scientific">Penicillium nordicum</name>
    <dbReference type="NCBI Taxonomy" id="229535"/>
    <lineage>
        <taxon>Eukaryota</taxon>
        <taxon>Fungi</taxon>
        <taxon>Dikarya</taxon>
        <taxon>Ascomycota</taxon>
        <taxon>Pezizomycotina</taxon>
        <taxon>Eurotiomycetes</taxon>
        <taxon>Eurotiomycetidae</taxon>
        <taxon>Eurotiales</taxon>
        <taxon>Aspergillaceae</taxon>
        <taxon>Penicillium</taxon>
    </lineage>
</organism>
<reference evidence="1 2" key="1">
    <citation type="submission" date="2015-08" db="EMBL/GenBank/DDBJ databases">
        <title>Genome sequencing of Penicillium nordicum.</title>
        <authorList>
            <person name="Nguyen H.D."/>
            <person name="Seifert K.A."/>
        </authorList>
    </citation>
    <scope>NUCLEOTIDE SEQUENCE [LARGE SCALE GENOMIC DNA]</scope>
    <source>
        <strain evidence="1 2">DAOMC 185683</strain>
    </source>
</reference>
<sequence length="87" mass="10505">MTHSLSLSLSLFFFVVFVLRFPPTWFSFLSFFFLHADTPWTLILFNFGCWLWRLSALFPFRFGLEWQAWLARPQVFFVSLLRLNFIA</sequence>
<dbReference type="EMBL" id="LHQQ01000148">
    <property type="protein sequence ID" value="KOS40905.1"/>
    <property type="molecule type" value="Genomic_DNA"/>
</dbReference>
<name>A0A0M9WDN7_9EURO</name>
<dbReference type="AlphaFoldDB" id="A0A0M9WDN7"/>
<protein>
    <submittedName>
        <fullName evidence="1">Uncharacterized protein</fullName>
    </submittedName>
</protein>
<accession>A0A0M9WDN7</accession>